<reference evidence="1 2" key="1">
    <citation type="submission" date="2019-03" db="EMBL/GenBank/DDBJ databases">
        <title>Paraburkholderia sp. 7MH5, isolated from subtropical forest soil.</title>
        <authorList>
            <person name="Gao Z.-H."/>
            <person name="Qiu L.-H."/>
        </authorList>
    </citation>
    <scope>NUCLEOTIDE SEQUENCE [LARGE SCALE GENOMIC DNA]</scope>
    <source>
        <strain evidence="1 2">7MH5</strain>
    </source>
</reference>
<dbReference type="OrthoDB" id="5465469at2"/>
<dbReference type="GO" id="GO:0016740">
    <property type="term" value="F:transferase activity"/>
    <property type="evidence" value="ECO:0007669"/>
    <property type="project" value="UniProtKB-KW"/>
</dbReference>
<sequence>MPIYVNSKYSLRIWLKSQEHDLPGKLIISLTSYPPRFRTLHLTIKSLLVQRVRPDIIELWVAENDYPMLPCDVTKLMKDGLVIRQCKDLRSYKKIIPRLQFSQCDWVVIADDDLYYWSTWLKELTDAVNPDRLEVICSRCHRIKFEHKFIPAPYISWDFDVLSPSGNDVIFPTGVGGVLYPPGSFYKDVCNHNLFMRLCPTGDDIWLFWMAAINGATFRRSAARHRQIVWAGSQECALFKQNAVFDNQNDRQISAMMKEYGWPIAVAAITVDSQTTRGLVSGA</sequence>
<protein>
    <submittedName>
        <fullName evidence="1">Glycosyltransferase family 2 protein</fullName>
    </submittedName>
</protein>
<gene>
    <name evidence="1" type="ORF">E1956_05615</name>
</gene>
<proteinExistence type="predicted"/>
<keyword evidence="1" id="KW-0808">Transferase</keyword>
<dbReference type="EMBL" id="CP038148">
    <property type="protein sequence ID" value="QBQ96703.1"/>
    <property type="molecule type" value="Genomic_DNA"/>
</dbReference>
<evidence type="ECO:0000313" key="1">
    <source>
        <dbReference type="EMBL" id="QBQ96703.1"/>
    </source>
</evidence>
<dbReference type="InterPro" id="IPR029044">
    <property type="entry name" value="Nucleotide-diphossugar_trans"/>
</dbReference>
<name>A0A4P7CSE8_9BURK</name>
<dbReference type="KEGG" id="ppai:E1956_05615"/>
<dbReference type="Proteomes" id="UP000295727">
    <property type="component" value="Chromosome 1"/>
</dbReference>
<organism evidence="1 2">
    <name type="scientific">Paraburkholderia pallida</name>
    <dbReference type="NCBI Taxonomy" id="2547399"/>
    <lineage>
        <taxon>Bacteria</taxon>
        <taxon>Pseudomonadati</taxon>
        <taxon>Pseudomonadota</taxon>
        <taxon>Betaproteobacteria</taxon>
        <taxon>Burkholderiales</taxon>
        <taxon>Burkholderiaceae</taxon>
        <taxon>Paraburkholderia</taxon>
    </lineage>
</organism>
<accession>A0A4P7CSE8</accession>
<dbReference type="RefSeq" id="WP_134747749.1">
    <property type="nucleotide sequence ID" value="NZ_CP038148.1"/>
</dbReference>
<dbReference type="AlphaFoldDB" id="A0A4P7CSE8"/>
<dbReference type="SUPFAM" id="SSF53448">
    <property type="entry name" value="Nucleotide-diphospho-sugar transferases"/>
    <property type="match status" value="1"/>
</dbReference>
<keyword evidence="2" id="KW-1185">Reference proteome</keyword>
<evidence type="ECO:0000313" key="2">
    <source>
        <dbReference type="Proteomes" id="UP000295727"/>
    </source>
</evidence>